<dbReference type="AlphaFoldDB" id="A0A918TT41"/>
<name>A0A918TT41_STRCJ</name>
<evidence type="ECO:0000313" key="1">
    <source>
        <dbReference type="EMBL" id="GHC55461.1"/>
    </source>
</evidence>
<protein>
    <submittedName>
        <fullName evidence="1">Uncharacterized protein</fullName>
    </submittedName>
</protein>
<comment type="caution">
    <text evidence="1">The sequence shown here is derived from an EMBL/GenBank/DDBJ whole genome shotgun (WGS) entry which is preliminary data.</text>
</comment>
<dbReference type="RefSeq" id="WP_190110729.1">
    <property type="nucleotide sequence ID" value="NZ_BMVB01000010.1"/>
</dbReference>
<dbReference type="EMBL" id="BMVB01000010">
    <property type="protein sequence ID" value="GHC55461.1"/>
    <property type="molecule type" value="Genomic_DNA"/>
</dbReference>
<evidence type="ECO:0000313" key="2">
    <source>
        <dbReference type="Proteomes" id="UP000646244"/>
    </source>
</evidence>
<reference evidence="1" key="2">
    <citation type="submission" date="2020-09" db="EMBL/GenBank/DDBJ databases">
        <authorList>
            <person name="Sun Q."/>
            <person name="Ohkuma M."/>
        </authorList>
    </citation>
    <scope>NUCLEOTIDE SEQUENCE</scope>
    <source>
        <strain evidence="1">JCM 4633</strain>
    </source>
</reference>
<organism evidence="1 2">
    <name type="scientific">Streptomyces cinnamoneus</name>
    <name type="common">Streptoverticillium cinnamoneum</name>
    <dbReference type="NCBI Taxonomy" id="53446"/>
    <lineage>
        <taxon>Bacteria</taxon>
        <taxon>Bacillati</taxon>
        <taxon>Actinomycetota</taxon>
        <taxon>Actinomycetes</taxon>
        <taxon>Kitasatosporales</taxon>
        <taxon>Streptomycetaceae</taxon>
        <taxon>Streptomyces</taxon>
        <taxon>Streptomyces cinnamoneus group</taxon>
    </lineage>
</organism>
<accession>A0A918TT41</accession>
<proteinExistence type="predicted"/>
<dbReference type="Proteomes" id="UP000646244">
    <property type="component" value="Unassembled WGS sequence"/>
</dbReference>
<gene>
    <name evidence="1" type="ORF">GCM10010507_34950</name>
</gene>
<reference evidence="1" key="1">
    <citation type="journal article" date="2014" name="Int. J. Syst. Evol. Microbiol.">
        <title>Complete genome sequence of Corynebacterium casei LMG S-19264T (=DSM 44701T), isolated from a smear-ripened cheese.</title>
        <authorList>
            <consortium name="US DOE Joint Genome Institute (JGI-PGF)"/>
            <person name="Walter F."/>
            <person name="Albersmeier A."/>
            <person name="Kalinowski J."/>
            <person name="Ruckert C."/>
        </authorList>
    </citation>
    <scope>NUCLEOTIDE SEQUENCE</scope>
    <source>
        <strain evidence="1">JCM 4633</strain>
    </source>
</reference>
<sequence>MGAGREHTTRVPGPTPRCVLLVGPRVAFLARLAATLRAGGTGADITRDAALAHADELRGYGAVAFDRTTGAEERAAVRAAFAAAGSRAVFVESPAPLVAVLAAQLEQALQPRAGGRRRLAGLSAEPGRALVEVAVACRVRVTGHGTSRLRRPRARDLFDERLPPGTHPVPLGARTTYVVARTYGEVLVTAVPAGRAP</sequence>